<keyword evidence="4" id="KW-0808">Transferase</keyword>
<dbReference type="KEGG" id="ckh:LVJ77_11365"/>
<evidence type="ECO:0000256" key="3">
    <source>
        <dbReference type="ARBA" id="ARBA00022475"/>
    </source>
</evidence>
<dbReference type="InterPro" id="IPR051612">
    <property type="entry name" value="Teichoic_Acid_Biosynth"/>
</dbReference>
<organism evidence="7 8">
    <name type="scientific">Conchiformibius kuhniae</name>
    <dbReference type="NCBI Taxonomy" id="211502"/>
    <lineage>
        <taxon>Bacteria</taxon>
        <taxon>Pseudomonadati</taxon>
        <taxon>Pseudomonadota</taxon>
        <taxon>Betaproteobacteria</taxon>
        <taxon>Neisseriales</taxon>
        <taxon>Neisseriaceae</taxon>
        <taxon>Conchiformibius</taxon>
    </lineage>
</organism>
<keyword evidence="3" id="KW-1003">Cell membrane</keyword>
<dbReference type="GO" id="GO:0016740">
    <property type="term" value="F:transferase activity"/>
    <property type="evidence" value="ECO:0007669"/>
    <property type="project" value="UniProtKB-KW"/>
</dbReference>
<evidence type="ECO:0000256" key="1">
    <source>
        <dbReference type="ARBA" id="ARBA00004202"/>
    </source>
</evidence>
<dbReference type="Pfam" id="PF04464">
    <property type="entry name" value="Glyphos_transf"/>
    <property type="match status" value="1"/>
</dbReference>
<keyword evidence="5" id="KW-0777">Teichoic acid biosynthesis</keyword>
<dbReference type="Gene3D" id="3.40.50.12580">
    <property type="match status" value="1"/>
</dbReference>
<dbReference type="RefSeq" id="WP_084165928.1">
    <property type="nucleotide sequence ID" value="NZ_CP091521.1"/>
</dbReference>
<evidence type="ECO:0000256" key="2">
    <source>
        <dbReference type="ARBA" id="ARBA00010488"/>
    </source>
</evidence>
<dbReference type="InterPro" id="IPR043149">
    <property type="entry name" value="TagF_N"/>
</dbReference>
<evidence type="ECO:0000256" key="5">
    <source>
        <dbReference type="ARBA" id="ARBA00022944"/>
    </source>
</evidence>
<name>A0ABD8B890_9NEIS</name>
<dbReference type="GO" id="GO:0019350">
    <property type="term" value="P:teichoic acid biosynthetic process"/>
    <property type="evidence" value="ECO:0007669"/>
    <property type="project" value="UniProtKB-KW"/>
</dbReference>
<dbReference type="Gene3D" id="3.40.50.11820">
    <property type="match status" value="1"/>
</dbReference>
<dbReference type="InterPro" id="IPR007554">
    <property type="entry name" value="Glycerophosphate_synth"/>
</dbReference>
<dbReference type="SUPFAM" id="SSF53756">
    <property type="entry name" value="UDP-Glycosyltransferase/glycogen phosphorylase"/>
    <property type="match status" value="1"/>
</dbReference>
<evidence type="ECO:0000313" key="7">
    <source>
        <dbReference type="EMBL" id="XHH50204.1"/>
    </source>
</evidence>
<evidence type="ECO:0000256" key="4">
    <source>
        <dbReference type="ARBA" id="ARBA00022679"/>
    </source>
</evidence>
<proteinExistence type="inferred from homology"/>
<protein>
    <submittedName>
        <fullName evidence="7">CDP-glycerol glycerophosphotransferase family protein</fullName>
    </submittedName>
</protein>
<dbReference type="InterPro" id="IPR043148">
    <property type="entry name" value="TagF_C"/>
</dbReference>
<keyword evidence="6" id="KW-0472">Membrane</keyword>
<sequence length="401" mass="47067">MKLVYKLILSKLPKPIINLLKYGIKLLGYLLYFCSGFCNRKNDIWVFGSYNGFNDNSRYLYEFVNSKPQLGIKAVWISKCRKGVKEARKYGIAYNLFSFKGIYYCIVAKVYVFSCYVSDICFFTSKGSIKINLWHGIPVKKIEYDILTEPLVYFFSKATRFSRIINPQLHIKCDLVLCPSKYVFKYSFRSAFRVNINQVIFAKYPRIEYLKNVKKITDYASYKKIFLYAPTWRDDGNNFIENAKIDFVKLNNFLIKNNSIFLIKFHVATEITISNFSNIISLPLDIDSVVILKTASCLITDYSSIYFDYLILDRPIIHFCFDLDNYIKNREMYFDFNTVLAGECAKDFEELLFSMEKIIDGNDEYAQVRKKIMKRFLSDLDAKNNNFNIIDQIQVKLTSQD</sequence>
<dbReference type="GO" id="GO:0005886">
    <property type="term" value="C:plasma membrane"/>
    <property type="evidence" value="ECO:0007669"/>
    <property type="project" value="UniProtKB-SubCell"/>
</dbReference>
<keyword evidence="8" id="KW-1185">Reference proteome</keyword>
<dbReference type="AlphaFoldDB" id="A0ABD8B890"/>
<comment type="similarity">
    <text evidence="2">Belongs to the CDP-glycerol glycerophosphotransferase family.</text>
</comment>
<gene>
    <name evidence="7" type="ORF">LVJ77_11365</name>
</gene>
<dbReference type="PANTHER" id="PTHR37316">
    <property type="entry name" value="TEICHOIC ACID GLYCEROL-PHOSPHATE PRIMASE"/>
    <property type="match status" value="1"/>
</dbReference>
<reference evidence="7 8" key="1">
    <citation type="journal article" date="2022" name="Res Sq">
        <title>Evolution of multicellular longitudinally dividing oral cavity symbionts (Neisseriaceae).</title>
        <authorList>
            <person name="Nyongesa S."/>
            <person name="Weber P."/>
            <person name="Bernet E."/>
            <person name="Pullido F."/>
            <person name="Nieckarz M."/>
            <person name="Delaby M."/>
            <person name="Nieves C."/>
            <person name="Viehboeck T."/>
            <person name="Krause N."/>
            <person name="Rivera-Millot A."/>
            <person name="Nakamura A."/>
            <person name="Vischer N."/>
            <person name="VanNieuwenhze M."/>
            <person name="Brun Y."/>
            <person name="Cava F."/>
            <person name="Bulgheresi S."/>
            <person name="Veyrier F."/>
        </authorList>
    </citation>
    <scope>NUCLEOTIDE SEQUENCE [LARGE SCALE GENOMIC DNA]</scope>
    <source>
        <strain evidence="7 8">17694</strain>
    </source>
</reference>
<evidence type="ECO:0000256" key="6">
    <source>
        <dbReference type="ARBA" id="ARBA00023136"/>
    </source>
</evidence>
<dbReference type="PANTHER" id="PTHR37316:SF3">
    <property type="entry name" value="TEICHOIC ACID GLYCEROL-PHOSPHATE TRANSFERASE"/>
    <property type="match status" value="1"/>
</dbReference>
<comment type="subcellular location">
    <subcellularLocation>
        <location evidence="1">Cell membrane</location>
        <topology evidence="1">Peripheral membrane protein</topology>
    </subcellularLocation>
</comment>
<evidence type="ECO:0000313" key="8">
    <source>
        <dbReference type="Proteomes" id="UP000831534"/>
    </source>
</evidence>
<accession>A0ABD8B890</accession>
<dbReference type="Proteomes" id="UP000831534">
    <property type="component" value="Chromosome"/>
</dbReference>
<dbReference type="EMBL" id="CP091521">
    <property type="protein sequence ID" value="XHH50204.1"/>
    <property type="molecule type" value="Genomic_DNA"/>
</dbReference>